<dbReference type="SUPFAM" id="SSF52540">
    <property type="entry name" value="P-loop containing nucleoside triphosphate hydrolases"/>
    <property type="match status" value="1"/>
</dbReference>
<sequence length="334" mass="36057">MSRDSESPHDPGGIEAGAEVGEEYRSSSEDAFDQPVGPMIVDDAVEVDVTDVAPELANPEVVAEIVAPTREIETEVGEPLVKLEGVTVKFGGLTALDSVTFTIRRGEILGLIGPNGAGKTTCFNAMTGVYRPTSGTVTFDGQVMAKLKRNQITRLGIARTFQNVRLFGEMTALENVVVGTDARHRTSVPGATFRLPRHRHEERDAIDRGLALLEFVGIGARATEKARNLSYGDQRRLEIARALATEPKLLCLDEPAAGFNPAEKVALMDLIRKIRADGYTVLLIEHDMRLVMGVTDRIVVLEFGKKIAEGLPAEIRDNPAVVAAYLGVPDDATA</sequence>
<keyword evidence="1" id="KW-0813">Transport</keyword>
<evidence type="ECO:0000256" key="1">
    <source>
        <dbReference type="ARBA" id="ARBA00022448"/>
    </source>
</evidence>
<dbReference type="GO" id="GO:0015192">
    <property type="term" value="F:L-phenylalanine transmembrane transporter activity"/>
    <property type="evidence" value="ECO:0007669"/>
    <property type="project" value="TreeGrafter"/>
</dbReference>
<dbReference type="InterPro" id="IPR051120">
    <property type="entry name" value="ABC_AA/LPS_Transport"/>
</dbReference>
<dbReference type="AlphaFoldDB" id="C8XBN9"/>
<organism evidence="6 7">
    <name type="scientific">Nakamurella multipartita (strain ATCC 700099 / DSM 44233 / CIP 104796 / JCM 9543 / NBRC 105858 / Y-104)</name>
    <name type="common">Microsphaera multipartita</name>
    <dbReference type="NCBI Taxonomy" id="479431"/>
    <lineage>
        <taxon>Bacteria</taxon>
        <taxon>Bacillati</taxon>
        <taxon>Actinomycetota</taxon>
        <taxon>Actinomycetes</taxon>
        <taxon>Nakamurellales</taxon>
        <taxon>Nakamurellaceae</taxon>
        <taxon>Nakamurella</taxon>
    </lineage>
</organism>
<accession>C8XBN9</accession>
<proteinExistence type="predicted"/>
<keyword evidence="3" id="KW-0067">ATP-binding</keyword>
<dbReference type="RefSeq" id="WP_015748261.1">
    <property type="nucleotide sequence ID" value="NC_013235.1"/>
</dbReference>
<evidence type="ECO:0000259" key="5">
    <source>
        <dbReference type="PROSITE" id="PS50893"/>
    </source>
</evidence>
<dbReference type="InterPro" id="IPR003593">
    <property type="entry name" value="AAA+_ATPase"/>
</dbReference>
<evidence type="ECO:0000256" key="4">
    <source>
        <dbReference type="SAM" id="MobiDB-lite"/>
    </source>
</evidence>
<dbReference type="SMART" id="SM00382">
    <property type="entry name" value="AAA"/>
    <property type="match status" value="1"/>
</dbReference>
<keyword evidence="2" id="KW-0547">Nucleotide-binding</keyword>
<dbReference type="EMBL" id="CP001737">
    <property type="protein sequence ID" value="ACV79393.1"/>
    <property type="molecule type" value="Genomic_DNA"/>
</dbReference>
<dbReference type="GO" id="GO:0015188">
    <property type="term" value="F:L-isoleucine transmembrane transporter activity"/>
    <property type="evidence" value="ECO:0007669"/>
    <property type="project" value="TreeGrafter"/>
</dbReference>
<dbReference type="HOGENOM" id="CLU_000604_1_2_11"/>
<feature type="domain" description="ABC transporter" evidence="5">
    <location>
        <begin position="81"/>
        <end position="328"/>
    </location>
</feature>
<dbReference type="GO" id="GO:0042941">
    <property type="term" value="P:D-alanine transmembrane transport"/>
    <property type="evidence" value="ECO:0007669"/>
    <property type="project" value="TreeGrafter"/>
</dbReference>
<evidence type="ECO:0000256" key="3">
    <source>
        <dbReference type="ARBA" id="ARBA00022840"/>
    </source>
</evidence>
<dbReference type="GO" id="GO:0005304">
    <property type="term" value="F:L-valine transmembrane transporter activity"/>
    <property type="evidence" value="ECO:0007669"/>
    <property type="project" value="TreeGrafter"/>
</dbReference>
<dbReference type="FunFam" id="3.40.50.300:FF:000421">
    <property type="entry name" value="Branched-chain amino acid ABC transporter ATP-binding protein"/>
    <property type="match status" value="1"/>
</dbReference>
<dbReference type="GO" id="GO:0015808">
    <property type="term" value="P:L-alanine transport"/>
    <property type="evidence" value="ECO:0007669"/>
    <property type="project" value="TreeGrafter"/>
</dbReference>
<feature type="region of interest" description="Disordered" evidence="4">
    <location>
        <begin position="1"/>
        <end position="35"/>
    </location>
</feature>
<reference evidence="6 7" key="2">
    <citation type="journal article" date="2010" name="Stand. Genomic Sci.">
        <title>Complete genome sequence of Nakamurella multipartita type strain (Y-104).</title>
        <authorList>
            <person name="Tice H."/>
            <person name="Mayilraj S."/>
            <person name="Sims D."/>
            <person name="Lapidus A."/>
            <person name="Nolan M."/>
            <person name="Lucas S."/>
            <person name="Glavina Del Rio T."/>
            <person name="Copeland A."/>
            <person name="Cheng J.F."/>
            <person name="Meincke L."/>
            <person name="Bruce D."/>
            <person name="Goodwin L."/>
            <person name="Pitluck S."/>
            <person name="Ivanova N."/>
            <person name="Mavromatis K."/>
            <person name="Ovchinnikova G."/>
            <person name="Pati A."/>
            <person name="Chen A."/>
            <person name="Palaniappan K."/>
            <person name="Land M."/>
            <person name="Hauser L."/>
            <person name="Chang Y.J."/>
            <person name="Jeffries C.D."/>
            <person name="Detter J.C."/>
            <person name="Brettin T."/>
            <person name="Rohde M."/>
            <person name="Goker M."/>
            <person name="Bristow J."/>
            <person name="Eisen J.A."/>
            <person name="Markowitz V."/>
            <person name="Hugenholtz P."/>
            <person name="Kyrpides N.C."/>
            <person name="Klenk H.P."/>
            <person name="Chen F."/>
        </authorList>
    </citation>
    <scope>NUCLEOTIDE SEQUENCE [LARGE SCALE GENOMIC DNA]</scope>
    <source>
        <strain evidence="7">ATCC 700099 / DSM 44233 / CIP 104796 / JCM 9543 / NBRC 105858 / Y-104</strain>
    </source>
</reference>
<dbReference type="InParanoid" id="C8XBN9"/>
<dbReference type="Proteomes" id="UP000002218">
    <property type="component" value="Chromosome"/>
</dbReference>
<dbReference type="PROSITE" id="PS50893">
    <property type="entry name" value="ABC_TRANSPORTER_2"/>
    <property type="match status" value="1"/>
</dbReference>
<keyword evidence="7" id="KW-1185">Reference proteome</keyword>
<dbReference type="InterPro" id="IPR003439">
    <property type="entry name" value="ABC_transporter-like_ATP-bd"/>
</dbReference>
<dbReference type="PROSITE" id="PS00211">
    <property type="entry name" value="ABC_TRANSPORTER_1"/>
    <property type="match status" value="1"/>
</dbReference>
<dbReference type="Pfam" id="PF00005">
    <property type="entry name" value="ABC_tran"/>
    <property type="match status" value="1"/>
</dbReference>
<reference evidence="7" key="1">
    <citation type="submission" date="2009-09" db="EMBL/GenBank/DDBJ databases">
        <title>The complete genome of Nakamurella multipartita DSM 44233.</title>
        <authorList>
            <consortium name="US DOE Joint Genome Institute (JGI-PGF)"/>
            <person name="Lucas S."/>
            <person name="Copeland A."/>
            <person name="Lapidus A."/>
            <person name="Glavina del Rio T."/>
            <person name="Dalin E."/>
            <person name="Tice H."/>
            <person name="Bruce D."/>
            <person name="Goodwin L."/>
            <person name="Pitluck S."/>
            <person name="Kyrpides N."/>
            <person name="Mavromatis K."/>
            <person name="Ivanova N."/>
            <person name="Ovchinnikova G."/>
            <person name="Sims D."/>
            <person name="Meincke L."/>
            <person name="Brettin T."/>
            <person name="Detter J.C."/>
            <person name="Han C."/>
            <person name="Larimer F."/>
            <person name="Land M."/>
            <person name="Hauser L."/>
            <person name="Markowitz V."/>
            <person name="Cheng J.-F."/>
            <person name="Hugenholtz P."/>
            <person name="Woyke T."/>
            <person name="Wu D."/>
            <person name="Klenk H.-P."/>
            <person name="Eisen J.A."/>
        </authorList>
    </citation>
    <scope>NUCLEOTIDE SEQUENCE [LARGE SCALE GENOMIC DNA]</scope>
    <source>
        <strain evidence="7">ATCC 700099 / DSM 44233 / CIP 104796 / JCM 9543 / NBRC 105858 / Y-104</strain>
    </source>
</reference>
<evidence type="ECO:0000313" key="6">
    <source>
        <dbReference type="EMBL" id="ACV79393.1"/>
    </source>
</evidence>
<dbReference type="GO" id="GO:0005524">
    <property type="term" value="F:ATP binding"/>
    <property type="evidence" value="ECO:0007669"/>
    <property type="project" value="UniProtKB-KW"/>
</dbReference>
<dbReference type="InterPro" id="IPR032823">
    <property type="entry name" value="BCA_ABC_TP_C"/>
</dbReference>
<dbReference type="KEGG" id="nml:Namu_3057"/>
<dbReference type="STRING" id="479431.Namu_3057"/>
<dbReference type="InterPro" id="IPR017871">
    <property type="entry name" value="ABC_transporter-like_CS"/>
</dbReference>
<dbReference type="GO" id="GO:0016887">
    <property type="term" value="F:ATP hydrolysis activity"/>
    <property type="evidence" value="ECO:0007669"/>
    <property type="project" value="InterPro"/>
</dbReference>
<dbReference type="GO" id="GO:1903806">
    <property type="term" value="P:L-isoleucine import across plasma membrane"/>
    <property type="evidence" value="ECO:0007669"/>
    <property type="project" value="TreeGrafter"/>
</dbReference>
<gene>
    <name evidence="6" type="ordered locus">Namu_3057</name>
</gene>
<dbReference type="eggNOG" id="COG0411">
    <property type="taxonomic scope" value="Bacteria"/>
</dbReference>
<dbReference type="PANTHER" id="PTHR45772">
    <property type="entry name" value="CONSERVED COMPONENT OF ABC TRANSPORTER FOR NATURAL AMINO ACIDS-RELATED"/>
    <property type="match status" value="1"/>
</dbReference>
<dbReference type="Gene3D" id="3.40.50.300">
    <property type="entry name" value="P-loop containing nucleotide triphosphate hydrolases"/>
    <property type="match status" value="1"/>
</dbReference>
<evidence type="ECO:0000313" key="7">
    <source>
        <dbReference type="Proteomes" id="UP000002218"/>
    </source>
</evidence>
<dbReference type="Pfam" id="PF12399">
    <property type="entry name" value="BCA_ABC_TP_C"/>
    <property type="match status" value="1"/>
</dbReference>
<dbReference type="GO" id="GO:0005886">
    <property type="term" value="C:plasma membrane"/>
    <property type="evidence" value="ECO:0007669"/>
    <property type="project" value="TreeGrafter"/>
</dbReference>
<evidence type="ECO:0000256" key="2">
    <source>
        <dbReference type="ARBA" id="ARBA00022741"/>
    </source>
</evidence>
<dbReference type="GO" id="GO:1903805">
    <property type="term" value="P:L-valine import across plasma membrane"/>
    <property type="evidence" value="ECO:0007669"/>
    <property type="project" value="TreeGrafter"/>
</dbReference>
<dbReference type="CDD" id="cd03219">
    <property type="entry name" value="ABC_Mj1267_LivG_branched"/>
    <property type="match status" value="1"/>
</dbReference>
<name>C8XBN9_NAKMY</name>
<dbReference type="InterPro" id="IPR027417">
    <property type="entry name" value="P-loop_NTPase"/>
</dbReference>
<dbReference type="PANTHER" id="PTHR45772:SF7">
    <property type="entry name" value="AMINO ACID ABC TRANSPORTER ATP-BINDING PROTEIN"/>
    <property type="match status" value="1"/>
</dbReference>
<protein>
    <submittedName>
        <fullName evidence="6">ABC transporter related</fullName>
    </submittedName>
</protein>